<protein>
    <submittedName>
        <fullName evidence="1">Uncharacterized protein</fullName>
    </submittedName>
</protein>
<gene>
    <name evidence="1" type="ORF">EZS28_009021</name>
</gene>
<organism evidence="1 2">
    <name type="scientific">Streblomastix strix</name>
    <dbReference type="NCBI Taxonomy" id="222440"/>
    <lineage>
        <taxon>Eukaryota</taxon>
        <taxon>Metamonada</taxon>
        <taxon>Preaxostyla</taxon>
        <taxon>Oxymonadida</taxon>
        <taxon>Streblomastigidae</taxon>
        <taxon>Streblomastix</taxon>
    </lineage>
</organism>
<dbReference type="AlphaFoldDB" id="A0A5J4WKI3"/>
<evidence type="ECO:0000313" key="1">
    <source>
        <dbReference type="EMBL" id="KAA6395450.1"/>
    </source>
</evidence>
<comment type="caution">
    <text evidence="1">The sequence shown here is derived from an EMBL/GenBank/DDBJ whole genome shotgun (WGS) entry which is preliminary data.</text>
</comment>
<sequence length="96" mass="11152">MANHGANRAAKHRVNFNLCECLEISVRSRKLSFGSFEISQQKRITDQAHYGHILDDTKCWTQVQSDQRIRQLIRLEKMLCSEWQKSSHFSTNTGIS</sequence>
<name>A0A5J4WKI3_9EUKA</name>
<dbReference type="Proteomes" id="UP000324800">
    <property type="component" value="Unassembled WGS sequence"/>
</dbReference>
<reference evidence="1 2" key="1">
    <citation type="submission" date="2019-03" db="EMBL/GenBank/DDBJ databases">
        <title>Single cell metagenomics reveals metabolic interactions within the superorganism composed of flagellate Streblomastix strix and complex community of Bacteroidetes bacteria on its surface.</title>
        <authorList>
            <person name="Treitli S.C."/>
            <person name="Kolisko M."/>
            <person name="Husnik F."/>
            <person name="Keeling P."/>
            <person name="Hampl V."/>
        </authorList>
    </citation>
    <scope>NUCLEOTIDE SEQUENCE [LARGE SCALE GENOMIC DNA]</scope>
    <source>
        <strain evidence="1">ST1C</strain>
    </source>
</reference>
<evidence type="ECO:0000313" key="2">
    <source>
        <dbReference type="Proteomes" id="UP000324800"/>
    </source>
</evidence>
<accession>A0A5J4WKI3</accession>
<dbReference type="EMBL" id="SNRW01001681">
    <property type="protein sequence ID" value="KAA6395450.1"/>
    <property type="molecule type" value="Genomic_DNA"/>
</dbReference>
<proteinExistence type="predicted"/>